<organism evidence="2 3">
    <name type="scientific">Trapa incisa</name>
    <dbReference type="NCBI Taxonomy" id="236973"/>
    <lineage>
        <taxon>Eukaryota</taxon>
        <taxon>Viridiplantae</taxon>
        <taxon>Streptophyta</taxon>
        <taxon>Embryophyta</taxon>
        <taxon>Tracheophyta</taxon>
        <taxon>Spermatophyta</taxon>
        <taxon>Magnoliopsida</taxon>
        <taxon>eudicotyledons</taxon>
        <taxon>Gunneridae</taxon>
        <taxon>Pentapetalae</taxon>
        <taxon>rosids</taxon>
        <taxon>malvids</taxon>
        <taxon>Myrtales</taxon>
        <taxon>Lythraceae</taxon>
        <taxon>Trapa</taxon>
    </lineage>
</organism>
<dbReference type="PANTHER" id="PTHR33526:SF4">
    <property type="entry name" value="OS07G0123800 PROTEIN"/>
    <property type="match status" value="1"/>
</dbReference>
<dbReference type="PIRSF" id="PIRSF031279">
    <property type="entry name" value="UCP031279"/>
    <property type="match status" value="1"/>
</dbReference>
<evidence type="ECO:0000313" key="2">
    <source>
        <dbReference type="EMBL" id="KAK4744019.1"/>
    </source>
</evidence>
<dbReference type="EMBL" id="JAXIOK010000022">
    <property type="protein sequence ID" value="KAK4744019.1"/>
    <property type="molecule type" value="Genomic_DNA"/>
</dbReference>
<proteinExistence type="predicted"/>
<name>A0AAN7GLD1_9MYRT</name>
<reference evidence="2 3" key="1">
    <citation type="journal article" date="2023" name="Hortic Res">
        <title>Pangenome of water caltrop reveals structural variations and asymmetric subgenome divergence after allopolyploidization.</title>
        <authorList>
            <person name="Zhang X."/>
            <person name="Chen Y."/>
            <person name="Wang L."/>
            <person name="Yuan Y."/>
            <person name="Fang M."/>
            <person name="Shi L."/>
            <person name="Lu R."/>
            <person name="Comes H.P."/>
            <person name="Ma Y."/>
            <person name="Chen Y."/>
            <person name="Huang G."/>
            <person name="Zhou Y."/>
            <person name="Zheng Z."/>
            <person name="Qiu Y."/>
        </authorList>
    </citation>
    <scope>NUCLEOTIDE SEQUENCE [LARGE SCALE GENOMIC DNA]</scope>
    <source>
        <tissue evidence="2">Roots</tissue>
    </source>
</reference>
<protein>
    <submittedName>
        <fullName evidence="2">Uncharacterized protein</fullName>
    </submittedName>
</protein>
<feature type="compositionally biased region" description="Basic and acidic residues" evidence="1">
    <location>
        <begin position="113"/>
        <end position="125"/>
    </location>
</feature>
<accession>A0AAN7GLD1</accession>
<gene>
    <name evidence="2" type="ORF">SAY87_010331</name>
</gene>
<dbReference type="AlphaFoldDB" id="A0AAN7GLD1"/>
<feature type="region of interest" description="Disordered" evidence="1">
    <location>
        <begin position="105"/>
        <end position="133"/>
    </location>
</feature>
<dbReference type="Proteomes" id="UP001345219">
    <property type="component" value="Chromosome 9"/>
</dbReference>
<dbReference type="InterPro" id="IPR016972">
    <property type="entry name" value="UCP031279"/>
</dbReference>
<comment type="caution">
    <text evidence="2">The sequence shown here is derived from an EMBL/GenBank/DDBJ whole genome shotgun (WGS) entry which is preliminary data.</text>
</comment>
<evidence type="ECO:0000313" key="3">
    <source>
        <dbReference type="Proteomes" id="UP001345219"/>
    </source>
</evidence>
<evidence type="ECO:0000256" key="1">
    <source>
        <dbReference type="SAM" id="MobiDB-lite"/>
    </source>
</evidence>
<sequence>MTTGGKKQSRLMRIIKAPIRGLCKARDLYVRSLSDCANMNDFSTVGYHADHYPPLRRSYSDGDDLRELIKAASEKTYGDRVDVEAIIGETSRAVRRPSLGSRVLPKSSSVQMERIDEAGPREFVREGGPPFEQ</sequence>
<keyword evidence="3" id="KW-1185">Reference proteome</keyword>
<dbReference type="PANTHER" id="PTHR33526">
    <property type="entry name" value="OS07G0123800 PROTEIN"/>
    <property type="match status" value="1"/>
</dbReference>